<reference evidence="4 5" key="1">
    <citation type="submission" date="2018-07" db="EMBL/GenBank/DDBJ databases">
        <title>Genomic Encyclopedia of Type Strains, Phase IV (KMG-IV): sequencing the most valuable type-strain genomes for metagenomic binning, comparative biology and taxonomic classification.</title>
        <authorList>
            <person name="Goeker M."/>
        </authorList>
    </citation>
    <scope>NUCLEOTIDE SEQUENCE [LARGE SCALE GENOMIC DNA]</scope>
    <source>
        <strain evidence="4 5">DSM 7466</strain>
    </source>
</reference>
<keyword evidence="5" id="KW-1185">Reference proteome</keyword>
<organism evidence="4 5">
    <name type="scientific">Methanothermobacter defluvii</name>
    <dbReference type="NCBI Taxonomy" id="49339"/>
    <lineage>
        <taxon>Archaea</taxon>
        <taxon>Methanobacteriati</taxon>
        <taxon>Methanobacteriota</taxon>
        <taxon>Methanomada group</taxon>
        <taxon>Methanobacteria</taxon>
        <taxon>Methanobacteriales</taxon>
        <taxon>Methanobacteriaceae</taxon>
        <taxon>Methanothermobacter</taxon>
    </lineage>
</organism>
<dbReference type="SUPFAM" id="SSF54631">
    <property type="entry name" value="CBS-domain pair"/>
    <property type="match status" value="3"/>
</dbReference>
<sequence length="313" mass="34257">MRKKDTINLVKSRDRGPVEFESRNFDHEGDVMAIARKEVISIPQTATIKEAAEIMVKNKFRRLPITNPGTGKLQGIVTAMDILDFLGGGDKSKIIDKKYDDNFLAAVNEPVKSIMTRDVISITTRDSIADAVSMMLENSVGALPVVDDDEKIAGIVSERDFVLLMAGVFNDEVTEEHMTANVISTTPGTPIEGASKIMVRNRLRRIPVLGEERKTPHPEEEKLVGIVTSTDILEFLGRNQAFSAMKTNSAEEVLSTPVNEIMETQVCMVTSTTPLGRVCELMEEHGIGGLPVVDYGELTGIITESDLLRAIAG</sequence>
<dbReference type="Proteomes" id="UP000256864">
    <property type="component" value="Unassembled WGS sequence"/>
</dbReference>
<dbReference type="PANTHER" id="PTHR48108">
    <property type="entry name" value="CBS DOMAIN-CONTAINING PROTEIN CBSX2, CHLOROPLASTIC"/>
    <property type="match status" value="1"/>
</dbReference>
<keyword evidence="2" id="KW-0129">CBS domain</keyword>
<dbReference type="Pfam" id="PF00571">
    <property type="entry name" value="CBS"/>
    <property type="match status" value="4"/>
</dbReference>
<dbReference type="InterPro" id="IPR051462">
    <property type="entry name" value="CBS_domain-containing"/>
</dbReference>
<dbReference type="Gene3D" id="3.10.580.10">
    <property type="entry name" value="CBS-domain"/>
    <property type="match status" value="2"/>
</dbReference>
<feature type="domain" description="CBS" evidence="3">
    <location>
        <begin position="262"/>
        <end position="313"/>
    </location>
</feature>
<dbReference type="InterPro" id="IPR046342">
    <property type="entry name" value="CBS_dom_sf"/>
</dbReference>
<evidence type="ECO:0000256" key="2">
    <source>
        <dbReference type="PROSITE-ProRule" id="PRU00703"/>
    </source>
</evidence>
<feature type="domain" description="CBS" evidence="3">
    <location>
        <begin position="35"/>
        <end position="92"/>
    </location>
</feature>
<feature type="domain" description="CBS" evidence="3">
    <location>
        <begin position="178"/>
        <end position="242"/>
    </location>
</feature>
<evidence type="ECO:0000313" key="4">
    <source>
        <dbReference type="EMBL" id="REE28160.1"/>
    </source>
</evidence>
<dbReference type="SMART" id="SM00116">
    <property type="entry name" value="CBS"/>
    <property type="match status" value="4"/>
</dbReference>
<name>A0A371NDV6_9EURY</name>
<evidence type="ECO:0000256" key="1">
    <source>
        <dbReference type="ARBA" id="ARBA00022737"/>
    </source>
</evidence>
<dbReference type="EMBL" id="QREL01000001">
    <property type="protein sequence ID" value="REE28160.1"/>
    <property type="molecule type" value="Genomic_DNA"/>
</dbReference>
<dbReference type="GeneID" id="301442971"/>
<dbReference type="CDD" id="cd17779">
    <property type="entry name" value="CBS_archAMPK_gamma-repeat1"/>
    <property type="match status" value="1"/>
</dbReference>
<evidence type="ECO:0000313" key="5">
    <source>
        <dbReference type="Proteomes" id="UP000256864"/>
    </source>
</evidence>
<feature type="domain" description="CBS" evidence="3">
    <location>
        <begin position="115"/>
        <end position="172"/>
    </location>
</feature>
<gene>
    <name evidence="4" type="ORF">C7452_0159</name>
</gene>
<dbReference type="CDD" id="cd04631">
    <property type="entry name" value="CBS_archAMPK_gamma-repeat2"/>
    <property type="match status" value="1"/>
</dbReference>
<dbReference type="PANTHER" id="PTHR48108:SF30">
    <property type="entry name" value="L-ASPARTATE SEMIALDEHYDE SULFURTRANSFERASE"/>
    <property type="match status" value="1"/>
</dbReference>
<dbReference type="PROSITE" id="PS51371">
    <property type="entry name" value="CBS"/>
    <property type="match status" value="4"/>
</dbReference>
<evidence type="ECO:0000259" key="3">
    <source>
        <dbReference type="PROSITE" id="PS51371"/>
    </source>
</evidence>
<proteinExistence type="predicted"/>
<dbReference type="AlphaFoldDB" id="A0A371NDV6"/>
<dbReference type="InterPro" id="IPR000644">
    <property type="entry name" value="CBS_dom"/>
</dbReference>
<comment type="caution">
    <text evidence="4">The sequence shown here is derived from an EMBL/GenBank/DDBJ whole genome shotgun (WGS) entry which is preliminary data.</text>
</comment>
<dbReference type="RefSeq" id="WP_115891939.1">
    <property type="nucleotide sequence ID" value="NZ_QREL01000001.1"/>
</dbReference>
<accession>A0A371NDV6</accession>
<protein>
    <submittedName>
        <fullName evidence="4">CBS domain protein</fullName>
    </submittedName>
</protein>
<keyword evidence="1" id="KW-0677">Repeat</keyword>